<name>A0A5N5GEB7_9ROSA</name>
<comment type="caution">
    <text evidence="2">The sequence shown here is derived from an EMBL/GenBank/DDBJ whole genome shotgun (WGS) entry which is preliminary data.</text>
</comment>
<reference evidence="2 3" key="3">
    <citation type="submission" date="2019-11" db="EMBL/GenBank/DDBJ databases">
        <title>A de novo genome assembly of a pear dwarfing rootstock.</title>
        <authorList>
            <person name="Wang F."/>
            <person name="Wang J."/>
            <person name="Li S."/>
            <person name="Zhang Y."/>
            <person name="Fang M."/>
            <person name="Ma L."/>
            <person name="Zhao Y."/>
            <person name="Jiang S."/>
        </authorList>
    </citation>
    <scope>NUCLEOTIDE SEQUENCE [LARGE SCALE GENOMIC DNA]</scope>
    <source>
        <strain evidence="2">S2</strain>
        <tissue evidence="2">Leaf</tissue>
    </source>
</reference>
<reference evidence="2 3" key="1">
    <citation type="submission" date="2019-09" db="EMBL/GenBank/DDBJ databases">
        <authorList>
            <person name="Ou C."/>
        </authorList>
    </citation>
    <scope>NUCLEOTIDE SEQUENCE [LARGE SCALE GENOMIC DNA]</scope>
    <source>
        <strain evidence="2">S2</strain>
        <tissue evidence="2">Leaf</tissue>
    </source>
</reference>
<dbReference type="AlphaFoldDB" id="A0A5N5GEB7"/>
<organism evidence="2 3">
    <name type="scientific">Pyrus ussuriensis x Pyrus communis</name>
    <dbReference type="NCBI Taxonomy" id="2448454"/>
    <lineage>
        <taxon>Eukaryota</taxon>
        <taxon>Viridiplantae</taxon>
        <taxon>Streptophyta</taxon>
        <taxon>Embryophyta</taxon>
        <taxon>Tracheophyta</taxon>
        <taxon>Spermatophyta</taxon>
        <taxon>Magnoliopsida</taxon>
        <taxon>eudicotyledons</taxon>
        <taxon>Gunneridae</taxon>
        <taxon>Pentapetalae</taxon>
        <taxon>rosids</taxon>
        <taxon>fabids</taxon>
        <taxon>Rosales</taxon>
        <taxon>Rosaceae</taxon>
        <taxon>Amygdaloideae</taxon>
        <taxon>Maleae</taxon>
        <taxon>Pyrus</taxon>
    </lineage>
</organism>
<feature type="region of interest" description="Disordered" evidence="1">
    <location>
        <begin position="33"/>
        <end position="61"/>
    </location>
</feature>
<gene>
    <name evidence="2" type="ORF">D8674_019852</name>
</gene>
<keyword evidence="3" id="KW-1185">Reference proteome</keyword>
<proteinExistence type="predicted"/>
<sequence length="82" mass="9117">MHVIVHLITPIEEETMVPYWNVMFDDVEAGKDATMEEESKGVANVDHNSEVTTSFEPKGKSKKGYHTYLEALPSSSQSTVST</sequence>
<evidence type="ECO:0000313" key="2">
    <source>
        <dbReference type="EMBL" id="KAB2611820.1"/>
    </source>
</evidence>
<dbReference type="Proteomes" id="UP000327157">
    <property type="component" value="Chromosome 17"/>
</dbReference>
<evidence type="ECO:0000313" key="3">
    <source>
        <dbReference type="Proteomes" id="UP000327157"/>
    </source>
</evidence>
<evidence type="ECO:0000256" key="1">
    <source>
        <dbReference type="SAM" id="MobiDB-lite"/>
    </source>
</evidence>
<protein>
    <submittedName>
        <fullName evidence="2">Uncharacterized protein</fullName>
    </submittedName>
</protein>
<accession>A0A5N5GEB7</accession>
<reference evidence="3" key="2">
    <citation type="submission" date="2019-10" db="EMBL/GenBank/DDBJ databases">
        <title>A de novo genome assembly of a pear dwarfing rootstock.</title>
        <authorList>
            <person name="Wang F."/>
            <person name="Wang J."/>
            <person name="Li S."/>
            <person name="Zhang Y."/>
            <person name="Fang M."/>
            <person name="Ma L."/>
            <person name="Zhao Y."/>
            <person name="Jiang S."/>
        </authorList>
    </citation>
    <scope>NUCLEOTIDE SEQUENCE [LARGE SCALE GENOMIC DNA]</scope>
</reference>
<dbReference type="EMBL" id="SMOL01000487">
    <property type="protein sequence ID" value="KAB2611820.1"/>
    <property type="molecule type" value="Genomic_DNA"/>
</dbReference>